<reference evidence="1" key="1">
    <citation type="submission" date="2021-02" db="EMBL/GenBank/DDBJ databases">
        <authorList>
            <person name="Nowell W R."/>
        </authorList>
    </citation>
    <scope>NUCLEOTIDE SEQUENCE</scope>
</reference>
<dbReference type="AlphaFoldDB" id="A0A815BLK0"/>
<evidence type="ECO:0000313" key="3">
    <source>
        <dbReference type="Proteomes" id="UP000663854"/>
    </source>
</evidence>
<evidence type="ECO:0000313" key="1">
    <source>
        <dbReference type="EMBL" id="CAF1269113.1"/>
    </source>
</evidence>
<evidence type="ECO:0000313" key="4">
    <source>
        <dbReference type="Proteomes" id="UP000663870"/>
    </source>
</evidence>
<dbReference type="EMBL" id="CAJNOL010003141">
    <property type="protein sequence ID" value="CAF1548591.1"/>
    <property type="molecule type" value="Genomic_DNA"/>
</dbReference>
<keyword evidence="4" id="KW-1185">Reference proteome</keyword>
<organism evidence="1 3">
    <name type="scientific">Rotaria sordida</name>
    <dbReference type="NCBI Taxonomy" id="392033"/>
    <lineage>
        <taxon>Eukaryota</taxon>
        <taxon>Metazoa</taxon>
        <taxon>Spiralia</taxon>
        <taxon>Gnathifera</taxon>
        <taxon>Rotifera</taxon>
        <taxon>Eurotatoria</taxon>
        <taxon>Bdelloidea</taxon>
        <taxon>Philodinida</taxon>
        <taxon>Philodinidae</taxon>
        <taxon>Rotaria</taxon>
    </lineage>
</organism>
<dbReference type="Proteomes" id="UP000663870">
    <property type="component" value="Unassembled WGS sequence"/>
</dbReference>
<proteinExistence type="predicted"/>
<name>A0A815BLK0_9BILA</name>
<gene>
    <name evidence="2" type="ORF">JXQ802_LOCUS43466</name>
    <name evidence="1" type="ORF">PYM288_LOCUS28283</name>
</gene>
<accession>A0A815BLK0</accession>
<evidence type="ECO:0000313" key="2">
    <source>
        <dbReference type="EMBL" id="CAF1548591.1"/>
    </source>
</evidence>
<sequence>MNISKSDTDFVLDLFQHVPPSHVALFLRLIRLYPMNVVDDSMKREQTILAIINETISTDYKVSIWPKIMSINRIPELAEQVLLSNEHERLLSAIAKLQLRFELQPHRFLIHQLIPTWTTCFICHNRLDEPKFDEISSIITRENVYSCVMYKNECCDLIYKYGHVRNRRTRERFVTPDMIFNQKFLHLFDHVVYERQLLVAFTNLFHEAATSFQSYSNATNSNIDQNRNSNGESVTWTWFEICRYLFFMTDLTMIQIPDVIQRLSHDLYYEVNATFFYELFVKFWSHHNQVQSCQCQPKDKCMLNFVFDTHMKAHRLVCAYTSSCDESIPELGAVAVGCPRMPLRSSSALLKNMTSTKQDKCKQYCELHYKYGLELNMPQNLNIKKALELDQLAEEFDDNDICTVHRDNDDREHKRRTAGFMAIVSNCNVIIGWGESEHLIEPLDQCRPSNRNLSSQEISHQEHLIEPLAQCHLSNRNLSSQEISLQVFNDDGDKKKERLVEPLDQFHRSNQFFASQETSHQVCYDDGDEKKEHLIEPLDQCRTSNQYLSSQEIFLQELLAEPLDQFHRSNQYLSSQQTSHQVCYDDGDEKKELLVEPLDQIHRSNQYLSSQEISFQVCNDDGDEKKERLVEPLDQCRLSNQYLSSQEIFLQVCNDDGDKKKERLVEPLDQFHRSNQFFSSHETSHQVVNDDGDEKKERLVELLHDSNLSKKSLELIAVSMVNFCQQSLQNELFERTSGYVQPVTYSHLQQDAVREFHQKSLDSELLASACRSHLSSDMSWQESHSINESFEDQEQKRSIRIYGSDYEKKSDYTRERFCLFNKEQIRVEEDCVGAQLKKKSVVHKHLSRQEIEKEISNMIKNILALIEDRGNETLFIADGYCHLDILFDKLNKPNQSISEYVYYNGQLYSYGMDMKYIVQVYSTPHHISPGK</sequence>
<dbReference type="EMBL" id="CAJNOH010002047">
    <property type="protein sequence ID" value="CAF1269113.1"/>
    <property type="molecule type" value="Genomic_DNA"/>
</dbReference>
<comment type="caution">
    <text evidence="1">The sequence shown here is derived from an EMBL/GenBank/DDBJ whole genome shotgun (WGS) entry which is preliminary data.</text>
</comment>
<protein>
    <submittedName>
        <fullName evidence="1">Uncharacterized protein</fullName>
    </submittedName>
</protein>
<dbReference type="Proteomes" id="UP000663854">
    <property type="component" value="Unassembled WGS sequence"/>
</dbReference>